<protein>
    <submittedName>
        <fullName evidence="3">V/A-type H+-transporting ATPase subunit C</fullName>
    </submittedName>
</protein>
<evidence type="ECO:0000313" key="4">
    <source>
        <dbReference type="Proteomes" id="UP000219036"/>
    </source>
</evidence>
<dbReference type="PANTHER" id="PTHR38682:SF1">
    <property type="entry name" value="V-TYPE ATP SYNTHASE SUBUNIT C"/>
    <property type="match status" value="1"/>
</dbReference>
<dbReference type="Pfam" id="PF01992">
    <property type="entry name" value="vATP-synt_AC39"/>
    <property type="match status" value="2"/>
</dbReference>
<dbReference type="AlphaFoldDB" id="A0A285NMT7"/>
<accession>A0A285NMT7</accession>
<dbReference type="InterPro" id="IPR050873">
    <property type="entry name" value="V-ATPase_V0D/AC39_subunit"/>
</dbReference>
<dbReference type="InterPro" id="IPR044911">
    <property type="entry name" value="V-type_ATPase_csu/dsu_dom_3"/>
</dbReference>
<dbReference type="PANTHER" id="PTHR38682">
    <property type="entry name" value="V-TYPE ATP SYNTHASE SUBUNIT C"/>
    <property type="match status" value="1"/>
</dbReference>
<dbReference type="Proteomes" id="UP000219036">
    <property type="component" value="Unassembled WGS sequence"/>
</dbReference>
<dbReference type="Gene3D" id="1.10.132.50">
    <property type="entry name" value="ATP synthase (C/AC39) subunit, domain 3"/>
    <property type="match status" value="1"/>
</dbReference>
<dbReference type="RefSeq" id="WP_097000662.1">
    <property type="nucleotide sequence ID" value="NZ_OBEI01000006.1"/>
</dbReference>
<reference evidence="4" key="1">
    <citation type="submission" date="2017-09" db="EMBL/GenBank/DDBJ databases">
        <authorList>
            <person name="Varghese N."/>
            <person name="Submissions S."/>
        </authorList>
    </citation>
    <scope>NUCLEOTIDE SEQUENCE [LARGE SCALE GENOMIC DNA]</scope>
    <source>
        <strain evidence="4">DSM 15103</strain>
    </source>
</reference>
<dbReference type="EMBL" id="OBEI01000006">
    <property type="protein sequence ID" value="SNZ09176.1"/>
    <property type="molecule type" value="Genomic_DNA"/>
</dbReference>
<dbReference type="OrthoDB" id="12298at2"/>
<evidence type="ECO:0000256" key="1">
    <source>
        <dbReference type="ARBA" id="ARBA00022448"/>
    </source>
</evidence>
<evidence type="ECO:0000256" key="2">
    <source>
        <dbReference type="ARBA" id="ARBA00023065"/>
    </source>
</evidence>
<keyword evidence="4" id="KW-1185">Reference proteome</keyword>
<keyword evidence="2" id="KW-0406">Ion transport</keyword>
<dbReference type="InterPro" id="IPR002843">
    <property type="entry name" value="ATPase_V0-cplx_csu/dsu"/>
</dbReference>
<sequence>MKVLRFDYLNSKSRTLKSHILDPFMFEKLVASKTVGDIIEILSSTDYGNFLNKEKDIYTALNKYFDKFTQKILRFLDRNEREFFETFFFERKRIYKKKLYLKKHQNFEFFLRKIDLDFIKKLKKSLKRLPLSDRIDIKVITGSYFDMYNTTTILRLKFIYGLPVEDIIPFILPYGYKLRMEDFFHLSVLKNISEFSDYLSKKIGINFSDFTSFRKEIYRYHITQINRVWYGYPFKFSVPIGITRMKEIEIMNIKTVVEGVSYGIGEKDIKRMVVGVFDAFS</sequence>
<dbReference type="SUPFAM" id="SSF103486">
    <property type="entry name" value="V-type ATP synthase subunit C"/>
    <property type="match status" value="1"/>
</dbReference>
<organism evidence="3 4">
    <name type="scientific">Persephonella hydrogeniphila</name>
    <dbReference type="NCBI Taxonomy" id="198703"/>
    <lineage>
        <taxon>Bacteria</taxon>
        <taxon>Pseudomonadati</taxon>
        <taxon>Aquificota</taxon>
        <taxon>Aquificia</taxon>
        <taxon>Aquificales</taxon>
        <taxon>Hydrogenothermaceae</taxon>
        <taxon>Persephonella</taxon>
    </lineage>
</organism>
<dbReference type="InterPro" id="IPR036079">
    <property type="entry name" value="ATPase_csu/dsu_sf"/>
</dbReference>
<gene>
    <name evidence="3" type="ORF">SAMN06265182_1497</name>
</gene>
<evidence type="ECO:0000313" key="3">
    <source>
        <dbReference type="EMBL" id="SNZ09176.1"/>
    </source>
</evidence>
<name>A0A285NMT7_9AQUI</name>
<keyword evidence="1" id="KW-0813">Transport</keyword>
<dbReference type="GO" id="GO:0046961">
    <property type="term" value="F:proton-transporting ATPase activity, rotational mechanism"/>
    <property type="evidence" value="ECO:0007669"/>
    <property type="project" value="InterPro"/>
</dbReference>
<proteinExistence type="predicted"/>